<dbReference type="InterPro" id="IPR011993">
    <property type="entry name" value="PH-like_dom_sf"/>
</dbReference>
<evidence type="ECO:0000313" key="3">
    <source>
        <dbReference type="Proteomes" id="UP000198341"/>
    </source>
</evidence>
<sequence length="482" mass="54334">MPEEHDKDHLSKEQKRKKMLAHISQRVHASSPLPKNNGERKLQTKLDALMHRLQDETVSETNLVDLLTEYALTLQEQAEQFKEEEENGDVVEGLHAKACVAYEFASKWKERYTIYYNWAIAVGDRARVLERKRPEEARVLWREACEKYEKAVAVGMERSYLRGKGEGGEMVTSMSVSRALNNHGLALRQRAMLMTDSETEESTESKSKCLSEAILKFRRAIRISPDFHRAAYNLGTVEFARGQMERAAVYVFSALAMVTSALPSSSETENAKVVYSQSAQLVETALPDTQCGDDSLFAGNVWFAGGVGGKRGGEVANKRRTTITDFDWARRRFAVCASAFKTVDSAQTFRIKSESGDYVPSRNDAWGDDAAPDTHFNVNLPMLSVESCEPISDISRPPNCFAFLLSVRDDLEHAEKEENDDKYSPHAVVRHYRFACETESERDVWVDAIALIASLAKRGKSEHLKSCLLSLKTKRKKRVGFV</sequence>
<dbReference type="EMBL" id="FO082278">
    <property type="protein sequence ID" value="CCO14350.1"/>
    <property type="molecule type" value="Genomic_DNA"/>
</dbReference>
<evidence type="ECO:0000256" key="1">
    <source>
        <dbReference type="SAM" id="MobiDB-lite"/>
    </source>
</evidence>
<dbReference type="AlphaFoldDB" id="K8EPJ9"/>
<keyword evidence="3" id="KW-1185">Reference proteome</keyword>
<feature type="compositionally biased region" description="Basic and acidic residues" evidence="1">
    <location>
        <begin position="1"/>
        <end position="13"/>
    </location>
</feature>
<dbReference type="PANTHER" id="PTHR45005:SF2">
    <property type="entry name" value="PROTEIN HLB1"/>
    <property type="match status" value="1"/>
</dbReference>
<dbReference type="OrthoDB" id="548564at2759"/>
<organism evidence="2 3">
    <name type="scientific">Bathycoccus prasinos</name>
    <dbReference type="NCBI Taxonomy" id="41875"/>
    <lineage>
        <taxon>Eukaryota</taxon>
        <taxon>Viridiplantae</taxon>
        <taxon>Chlorophyta</taxon>
        <taxon>Mamiellophyceae</taxon>
        <taxon>Mamiellales</taxon>
        <taxon>Bathycoccaceae</taxon>
        <taxon>Bathycoccus</taxon>
    </lineage>
</organism>
<feature type="region of interest" description="Disordered" evidence="1">
    <location>
        <begin position="1"/>
        <end position="39"/>
    </location>
</feature>
<protein>
    <submittedName>
        <fullName evidence="2">Uncharacterized protein</fullName>
    </submittedName>
</protein>
<dbReference type="Gene3D" id="1.25.40.10">
    <property type="entry name" value="Tetratricopeptide repeat domain"/>
    <property type="match status" value="1"/>
</dbReference>
<dbReference type="KEGG" id="bpg:Bathy01g06110"/>
<reference evidence="2 3" key="1">
    <citation type="submission" date="2011-10" db="EMBL/GenBank/DDBJ databases">
        <authorList>
            <person name="Genoscope - CEA"/>
        </authorList>
    </citation>
    <scope>NUCLEOTIDE SEQUENCE [LARGE SCALE GENOMIC DNA]</scope>
    <source>
        <strain evidence="2 3">RCC 1105</strain>
    </source>
</reference>
<dbReference type="GeneID" id="19018346"/>
<dbReference type="Gene3D" id="2.30.29.30">
    <property type="entry name" value="Pleckstrin-homology domain (PH domain)/Phosphotyrosine-binding domain (PTB)"/>
    <property type="match status" value="1"/>
</dbReference>
<dbReference type="RefSeq" id="XP_007515471.1">
    <property type="nucleotide sequence ID" value="XM_007515409.1"/>
</dbReference>
<evidence type="ECO:0000313" key="2">
    <source>
        <dbReference type="EMBL" id="CCO14350.1"/>
    </source>
</evidence>
<dbReference type="InterPro" id="IPR011990">
    <property type="entry name" value="TPR-like_helical_dom_sf"/>
</dbReference>
<name>K8EPJ9_9CHLO</name>
<gene>
    <name evidence="2" type="ORF">Bathy01g06110</name>
</gene>
<dbReference type="SUPFAM" id="SSF48452">
    <property type="entry name" value="TPR-like"/>
    <property type="match status" value="2"/>
</dbReference>
<accession>K8EPJ9</accession>
<dbReference type="InterPro" id="IPR053277">
    <property type="entry name" value="Endomembrane_traffic_mod"/>
</dbReference>
<dbReference type="Proteomes" id="UP000198341">
    <property type="component" value="Chromosome 1"/>
</dbReference>
<dbReference type="STRING" id="41875.K8EPJ9"/>
<dbReference type="PANTHER" id="PTHR45005">
    <property type="match status" value="1"/>
</dbReference>
<proteinExistence type="predicted"/>